<reference evidence="4 5" key="1">
    <citation type="submission" date="2020-08" db="EMBL/GenBank/DDBJ databases">
        <title>Genomic Encyclopedia of Type Strains, Phase III (KMG-III): the genomes of soil and plant-associated and newly described type strains.</title>
        <authorList>
            <person name="Whitman W."/>
        </authorList>
    </citation>
    <scope>NUCLEOTIDE SEQUENCE [LARGE SCALE GENOMIC DNA]</scope>
    <source>
        <strain evidence="4 5">CECT 8075</strain>
    </source>
</reference>
<protein>
    <submittedName>
        <fullName evidence="4">Dimethylhistidine N-methyltransferase</fullName>
    </submittedName>
</protein>
<dbReference type="PANTHER" id="PTHR43397">
    <property type="entry name" value="ERGOTHIONEINE BIOSYNTHESIS PROTEIN 1"/>
    <property type="match status" value="1"/>
</dbReference>
<dbReference type="GO" id="GO:0032259">
    <property type="term" value="P:methylation"/>
    <property type="evidence" value="ECO:0007669"/>
    <property type="project" value="UniProtKB-KW"/>
</dbReference>
<dbReference type="InterPro" id="IPR017804">
    <property type="entry name" value="MeTrfase_EgtD-like"/>
</dbReference>
<dbReference type="InterPro" id="IPR029063">
    <property type="entry name" value="SAM-dependent_MTases_sf"/>
</dbReference>
<proteinExistence type="predicted"/>
<dbReference type="EMBL" id="JACHXU010000009">
    <property type="protein sequence ID" value="MBB3207152.1"/>
    <property type="molecule type" value="Genomic_DNA"/>
</dbReference>
<keyword evidence="5" id="KW-1185">Reference proteome</keyword>
<evidence type="ECO:0000313" key="5">
    <source>
        <dbReference type="Proteomes" id="UP000536179"/>
    </source>
</evidence>
<name>A0A7W5E0S6_9BACT</name>
<dbReference type="PIRSF" id="PIRSF018005">
    <property type="entry name" value="UCP018005"/>
    <property type="match status" value="1"/>
</dbReference>
<dbReference type="Pfam" id="PF10017">
    <property type="entry name" value="Methyltransf_33"/>
    <property type="match status" value="1"/>
</dbReference>
<evidence type="ECO:0000256" key="1">
    <source>
        <dbReference type="ARBA" id="ARBA00022603"/>
    </source>
</evidence>
<evidence type="ECO:0000256" key="2">
    <source>
        <dbReference type="ARBA" id="ARBA00022679"/>
    </source>
</evidence>
<organism evidence="4 5">
    <name type="scientific">Aporhodopirellula rubra</name>
    <dbReference type="NCBI Taxonomy" id="980271"/>
    <lineage>
        <taxon>Bacteria</taxon>
        <taxon>Pseudomonadati</taxon>
        <taxon>Planctomycetota</taxon>
        <taxon>Planctomycetia</taxon>
        <taxon>Pirellulales</taxon>
        <taxon>Pirellulaceae</taxon>
        <taxon>Aporhodopirellula</taxon>
    </lineage>
</organism>
<evidence type="ECO:0000313" key="4">
    <source>
        <dbReference type="EMBL" id="MBB3207152.1"/>
    </source>
</evidence>
<dbReference type="InterPro" id="IPR035094">
    <property type="entry name" value="EgtD"/>
</dbReference>
<evidence type="ECO:0000259" key="3">
    <source>
        <dbReference type="Pfam" id="PF10017"/>
    </source>
</evidence>
<dbReference type="NCBIfam" id="TIGR03438">
    <property type="entry name" value="egtD_ergothio"/>
    <property type="match status" value="1"/>
</dbReference>
<keyword evidence="1 4" id="KW-0489">Methyltransferase</keyword>
<dbReference type="SUPFAM" id="SSF53335">
    <property type="entry name" value="S-adenosyl-L-methionine-dependent methyltransferases"/>
    <property type="match status" value="1"/>
</dbReference>
<dbReference type="Proteomes" id="UP000536179">
    <property type="component" value="Unassembled WGS sequence"/>
</dbReference>
<dbReference type="GO" id="GO:0008168">
    <property type="term" value="F:methyltransferase activity"/>
    <property type="evidence" value="ECO:0007669"/>
    <property type="project" value="UniProtKB-KW"/>
</dbReference>
<gene>
    <name evidence="4" type="ORF">FHS27_002971</name>
</gene>
<accession>A0A7W5E0S6</accession>
<dbReference type="InterPro" id="IPR019257">
    <property type="entry name" value="MeTrfase_dom"/>
</dbReference>
<dbReference type="PANTHER" id="PTHR43397:SF1">
    <property type="entry name" value="ERGOTHIONEINE BIOSYNTHESIS PROTEIN 1"/>
    <property type="match status" value="1"/>
</dbReference>
<dbReference type="InterPro" id="IPR051128">
    <property type="entry name" value="EgtD_Methyltrsf_superfamily"/>
</dbReference>
<feature type="domain" description="Histidine-specific methyltransferase SAM-dependent" evidence="3">
    <location>
        <begin position="35"/>
        <end position="335"/>
    </location>
</feature>
<dbReference type="Gene3D" id="3.40.50.150">
    <property type="entry name" value="Vaccinia Virus protein VP39"/>
    <property type="match status" value="1"/>
</dbReference>
<comment type="caution">
    <text evidence="4">The sequence shown here is derived from an EMBL/GenBank/DDBJ whole genome shotgun (WGS) entry which is preliminary data.</text>
</comment>
<dbReference type="AlphaFoldDB" id="A0A7W5E0S6"/>
<sequence>MPAITRPRESAALTTDTPVKHANQYATTPDVRTPFATDVIEGLSQQRKRLHCKHLYDRRGSQLFDNICELPEYYPTRTELAIMHRYADAMAEQIGPNAALVELGSGSSQKTRVLLDHLREPTAYLPVDISRGHLLETADKLRREHPGLNIQPIVADFTQPIELPSSLATEKVCVYFPGSTIGNLEPHDAVKLLKNIAKLAGNEAGLLIGFDLQKDHDVLHAAYNDSQGVTAAFNLNLLHRINREANGNLIVDQFSHHAIYNASKGRIEISIESKTDQTARIAGQEFHFSKGELIHTEYSHKYTQEGFANMAASAGLTTKNVWTDPRDWFAVNYLESKHGN</sequence>
<keyword evidence="2 4" id="KW-0808">Transferase</keyword>